<evidence type="ECO:0000256" key="4">
    <source>
        <dbReference type="ARBA" id="ARBA00022679"/>
    </source>
</evidence>
<evidence type="ECO:0000256" key="7">
    <source>
        <dbReference type="ARBA" id="ARBA00022777"/>
    </source>
</evidence>
<evidence type="ECO:0000256" key="1">
    <source>
        <dbReference type="ARBA" id="ARBA00009776"/>
    </source>
</evidence>
<dbReference type="GO" id="GO:0006227">
    <property type="term" value="P:dUDP biosynthetic process"/>
    <property type="evidence" value="ECO:0007669"/>
    <property type="project" value="TreeGrafter"/>
</dbReference>
<proteinExistence type="inferred from homology"/>
<comment type="function">
    <text evidence="11 12">Phosphorylation of dTMP to form dTDP in both de novo and salvage pathways of dTTP synthesis.</text>
</comment>
<dbReference type="EC" id="2.7.4.9" evidence="2 12"/>
<reference evidence="15" key="1">
    <citation type="submission" date="2020-10" db="EMBL/GenBank/DDBJ databases">
        <title>Genome sequence of the unusual species of purple photosynthetic bacteria, Phaeovibrio sulfidiphilus DSM 23193, type strain.</title>
        <authorList>
            <person name="Kyndt J.A."/>
            <person name="Meyer T.E."/>
        </authorList>
    </citation>
    <scope>NUCLEOTIDE SEQUENCE</scope>
    <source>
        <strain evidence="15">DSM 23193</strain>
    </source>
</reference>
<keyword evidence="8 12" id="KW-0067">ATP-binding</keyword>
<dbReference type="CDD" id="cd01672">
    <property type="entry name" value="TMPK"/>
    <property type="match status" value="1"/>
</dbReference>
<feature type="domain" description="Thymidylate kinase-like" evidence="14">
    <location>
        <begin position="20"/>
        <end position="176"/>
    </location>
</feature>
<evidence type="ECO:0000256" key="12">
    <source>
        <dbReference type="HAMAP-Rule" id="MF_00165"/>
    </source>
</evidence>
<keyword evidence="7 12" id="KW-0418">Kinase</keyword>
<evidence type="ECO:0000256" key="13">
    <source>
        <dbReference type="SAM" id="MobiDB-lite"/>
    </source>
</evidence>
<keyword evidence="4 12" id="KW-0808">Transferase</keyword>
<dbReference type="PANTHER" id="PTHR10344:SF4">
    <property type="entry name" value="UMP-CMP KINASE 2, MITOCHONDRIAL"/>
    <property type="match status" value="1"/>
</dbReference>
<dbReference type="EMBL" id="JACZHT010000006">
    <property type="protein sequence ID" value="MBE1237659.1"/>
    <property type="molecule type" value="Genomic_DNA"/>
</dbReference>
<comment type="caution">
    <text evidence="15">The sequence shown here is derived from an EMBL/GenBank/DDBJ whole genome shotgun (WGS) entry which is preliminary data.</text>
</comment>
<evidence type="ECO:0000256" key="8">
    <source>
        <dbReference type="ARBA" id="ARBA00022840"/>
    </source>
</evidence>
<comment type="similarity">
    <text evidence="1 12">Belongs to the thymidylate kinase family.</text>
</comment>
<dbReference type="NCBIfam" id="TIGR00041">
    <property type="entry name" value="DTMP_kinase"/>
    <property type="match status" value="1"/>
</dbReference>
<dbReference type="HAMAP" id="MF_00165">
    <property type="entry name" value="Thymidylate_kinase"/>
    <property type="match status" value="1"/>
</dbReference>
<feature type="binding site" evidence="12">
    <location>
        <begin position="22"/>
        <end position="29"/>
    </location>
    <ligand>
        <name>ATP</name>
        <dbReference type="ChEBI" id="CHEBI:30616"/>
    </ligand>
</feature>
<comment type="catalytic activity">
    <reaction evidence="10 12">
        <text>dTMP + ATP = dTDP + ADP</text>
        <dbReference type="Rhea" id="RHEA:13517"/>
        <dbReference type="ChEBI" id="CHEBI:30616"/>
        <dbReference type="ChEBI" id="CHEBI:58369"/>
        <dbReference type="ChEBI" id="CHEBI:63528"/>
        <dbReference type="ChEBI" id="CHEBI:456216"/>
        <dbReference type="EC" id="2.7.4.9"/>
    </reaction>
</comment>
<dbReference type="Pfam" id="PF02223">
    <property type="entry name" value="Thymidylate_kin"/>
    <property type="match status" value="1"/>
</dbReference>
<sequence>MDTPQTARPRSVMRGRFITLEGGEGAGKTTQRARLVNALQTRFRIAGQPVQALATREPGGSPGAETIRSLLVCGPGERWDDRTEALLHTAARRDHVLRTIEPALAAGIWVVCDRFVDSTLAYQGWGHGLDTGDLRALHQFACNGLMPDLTLLLDLPIRDGLARTRTREQGDQAAQRPETGQPGGQGRETASPSARENRYEQMDLTFHERVRDGFLAIARSDPDRVRIEDARCGEDELLCRLLGHVRAAFPELEEGEPGS</sequence>
<accession>A0A8J6YPI6</accession>
<evidence type="ECO:0000313" key="16">
    <source>
        <dbReference type="Proteomes" id="UP000631034"/>
    </source>
</evidence>
<dbReference type="Gene3D" id="3.40.50.300">
    <property type="entry name" value="P-loop containing nucleotide triphosphate hydrolases"/>
    <property type="match status" value="1"/>
</dbReference>
<dbReference type="GO" id="GO:0006235">
    <property type="term" value="P:dTTP biosynthetic process"/>
    <property type="evidence" value="ECO:0007669"/>
    <property type="project" value="UniProtKB-UniRule"/>
</dbReference>
<dbReference type="AlphaFoldDB" id="A0A8J6YPI6"/>
<gene>
    <name evidence="12 15" type="primary">tmk</name>
    <name evidence="15" type="ORF">IHV25_08360</name>
</gene>
<dbReference type="InterPro" id="IPR027417">
    <property type="entry name" value="P-loop_NTPase"/>
</dbReference>
<dbReference type="SUPFAM" id="SSF52540">
    <property type="entry name" value="P-loop containing nucleoside triphosphate hydrolases"/>
    <property type="match status" value="1"/>
</dbReference>
<keyword evidence="5 12" id="KW-0545">Nucleotide biosynthesis</keyword>
<dbReference type="InterPro" id="IPR039430">
    <property type="entry name" value="Thymidylate_kin-like_dom"/>
</dbReference>
<keyword evidence="16" id="KW-1185">Reference proteome</keyword>
<dbReference type="Proteomes" id="UP000631034">
    <property type="component" value="Unassembled WGS sequence"/>
</dbReference>
<dbReference type="PROSITE" id="PS01331">
    <property type="entry name" value="THYMIDYLATE_KINASE"/>
    <property type="match status" value="1"/>
</dbReference>
<keyword evidence="6 12" id="KW-0547">Nucleotide-binding</keyword>
<feature type="region of interest" description="Disordered" evidence="13">
    <location>
        <begin position="166"/>
        <end position="196"/>
    </location>
</feature>
<dbReference type="InterPro" id="IPR018095">
    <property type="entry name" value="Thymidylate_kin_CS"/>
</dbReference>
<protein>
    <recommendedName>
        <fullName evidence="3 12">Thymidylate kinase</fullName>
        <ecNumber evidence="2 12">2.7.4.9</ecNumber>
    </recommendedName>
    <alternativeName>
        <fullName evidence="9 12">dTMP kinase</fullName>
    </alternativeName>
</protein>
<dbReference type="PANTHER" id="PTHR10344">
    <property type="entry name" value="THYMIDYLATE KINASE"/>
    <property type="match status" value="1"/>
</dbReference>
<name>A0A8J6YPI6_9PROT</name>
<evidence type="ECO:0000256" key="11">
    <source>
        <dbReference type="ARBA" id="ARBA00057735"/>
    </source>
</evidence>
<evidence type="ECO:0000256" key="6">
    <source>
        <dbReference type="ARBA" id="ARBA00022741"/>
    </source>
</evidence>
<dbReference type="GO" id="GO:0006233">
    <property type="term" value="P:dTDP biosynthetic process"/>
    <property type="evidence" value="ECO:0007669"/>
    <property type="project" value="InterPro"/>
</dbReference>
<dbReference type="GO" id="GO:0004798">
    <property type="term" value="F:dTMP kinase activity"/>
    <property type="evidence" value="ECO:0007669"/>
    <property type="project" value="UniProtKB-UniRule"/>
</dbReference>
<evidence type="ECO:0000256" key="5">
    <source>
        <dbReference type="ARBA" id="ARBA00022727"/>
    </source>
</evidence>
<dbReference type="GO" id="GO:0005829">
    <property type="term" value="C:cytosol"/>
    <property type="evidence" value="ECO:0007669"/>
    <property type="project" value="TreeGrafter"/>
</dbReference>
<dbReference type="FunFam" id="3.40.50.300:FF:000225">
    <property type="entry name" value="Thymidylate kinase"/>
    <property type="match status" value="1"/>
</dbReference>
<evidence type="ECO:0000256" key="3">
    <source>
        <dbReference type="ARBA" id="ARBA00017144"/>
    </source>
</evidence>
<dbReference type="InterPro" id="IPR018094">
    <property type="entry name" value="Thymidylate_kinase"/>
</dbReference>
<evidence type="ECO:0000256" key="2">
    <source>
        <dbReference type="ARBA" id="ARBA00012980"/>
    </source>
</evidence>
<dbReference type="GO" id="GO:0005524">
    <property type="term" value="F:ATP binding"/>
    <property type="evidence" value="ECO:0007669"/>
    <property type="project" value="UniProtKB-UniRule"/>
</dbReference>
<evidence type="ECO:0000256" key="9">
    <source>
        <dbReference type="ARBA" id="ARBA00029962"/>
    </source>
</evidence>
<evidence type="ECO:0000313" key="15">
    <source>
        <dbReference type="EMBL" id="MBE1237659.1"/>
    </source>
</evidence>
<evidence type="ECO:0000256" key="10">
    <source>
        <dbReference type="ARBA" id="ARBA00048743"/>
    </source>
</evidence>
<organism evidence="15 16">
    <name type="scientific">Phaeovibrio sulfidiphilus</name>
    <dbReference type="NCBI Taxonomy" id="1220600"/>
    <lineage>
        <taxon>Bacteria</taxon>
        <taxon>Pseudomonadati</taxon>
        <taxon>Pseudomonadota</taxon>
        <taxon>Alphaproteobacteria</taxon>
        <taxon>Rhodospirillales</taxon>
        <taxon>Rhodospirillaceae</taxon>
        <taxon>Phaeovibrio</taxon>
    </lineage>
</organism>
<evidence type="ECO:0000259" key="14">
    <source>
        <dbReference type="Pfam" id="PF02223"/>
    </source>
</evidence>